<feature type="compositionally biased region" description="Acidic residues" evidence="1">
    <location>
        <begin position="33"/>
        <end position="45"/>
    </location>
</feature>
<dbReference type="AlphaFoldDB" id="A0A9P6Q3R5"/>
<proteinExistence type="predicted"/>
<evidence type="ECO:0000313" key="3">
    <source>
        <dbReference type="Proteomes" id="UP000807716"/>
    </source>
</evidence>
<feature type="compositionally biased region" description="Polar residues" evidence="1">
    <location>
        <begin position="58"/>
        <end position="73"/>
    </location>
</feature>
<accession>A0A9P6Q3R5</accession>
<dbReference type="Proteomes" id="UP000807716">
    <property type="component" value="Unassembled WGS sequence"/>
</dbReference>
<reference evidence="2" key="1">
    <citation type="journal article" date="2020" name="Fungal Divers.">
        <title>Resolving the Mortierellaceae phylogeny through synthesis of multi-gene phylogenetics and phylogenomics.</title>
        <authorList>
            <person name="Vandepol N."/>
            <person name="Liber J."/>
            <person name="Desiro A."/>
            <person name="Na H."/>
            <person name="Kennedy M."/>
            <person name="Barry K."/>
            <person name="Grigoriev I.V."/>
            <person name="Miller A.N."/>
            <person name="O'Donnell K."/>
            <person name="Stajich J.E."/>
            <person name="Bonito G."/>
        </authorList>
    </citation>
    <scope>NUCLEOTIDE SEQUENCE</scope>
    <source>
        <strain evidence="2">BC1065</strain>
    </source>
</reference>
<evidence type="ECO:0000256" key="1">
    <source>
        <dbReference type="SAM" id="MobiDB-lite"/>
    </source>
</evidence>
<sequence length="73" mass="8062">MCAMNPSISAERRPFMPLSTTNFILDETTLTDGETETEGDTTESETEARSKRAPRASTPLTQLVTAMETTHVR</sequence>
<feature type="non-terminal residue" evidence="2">
    <location>
        <position position="73"/>
    </location>
</feature>
<comment type="caution">
    <text evidence="2">The sequence shown here is derived from an EMBL/GenBank/DDBJ whole genome shotgun (WGS) entry which is preliminary data.</text>
</comment>
<name>A0A9P6Q3R5_9FUNG</name>
<protein>
    <submittedName>
        <fullName evidence="2">Uncharacterized protein</fullName>
    </submittedName>
</protein>
<gene>
    <name evidence="2" type="ORF">DFQ27_004687</name>
</gene>
<feature type="region of interest" description="Disordered" evidence="1">
    <location>
        <begin position="27"/>
        <end position="73"/>
    </location>
</feature>
<keyword evidence="3" id="KW-1185">Reference proteome</keyword>
<organism evidence="2 3">
    <name type="scientific">Actinomortierella ambigua</name>
    <dbReference type="NCBI Taxonomy" id="1343610"/>
    <lineage>
        <taxon>Eukaryota</taxon>
        <taxon>Fungi</taxon>
        <taxon>Fungi incertae sedis</taxon>
        <taxon>Mucoromycota</taxon>
        <taxon>Mortierellomycotina</taxon>
        <taxon>Mortierellomycetes</taxon>
        <taxon>Mortierellales</taxon>
        <taxon>Mortierellaceae</taxon>
        <taxon>Actinomortierella</taxon>
    </lineage>
</organism>
<evidence type="ECO:0000313" key="2">
    <source>
        <dbReference type="EMBL" id="KAG0258311.1"/>
    </source>
</evidence>
<dbReference type="EMBL" id="JAAAJB010000329">
    <property type="protein sequence ID" value="KAG0258311.1"/>
    <property type="molecule type" value="Genomic_DNA"/>
</dbReference>